<proteinExistence type="predicted"/>
<dbReference type="EMBL" id="PVWJ01000021">
    <property type="protein sequence ID" value="PSB03953.1"/>
    <property type="molecule type" value="Genomic_DNA"/>
</dbReference>
<reference evidence="1 2" key="1">
    <citation type="submission" date="2018-02" db="EMBL/GenBank/DDBJ databases">
        <authorList>
            <person name="Cohen D.B."/>
            <person name="Kent A.D."/>
        </authorList>
    </citation>
    <scope>NUCLEOTIDE SEQUENCE [LARGE SCALE GENOMIC DNA]</scope>
    <source>
        <strain evidence="1 2">CCAP 1448/3</strain>
    </source>
</reference>
<organism evidence="1 2">
    <name type="scientific">Merismopedia glauca CCAP 1448/3</name>
    <dbReference type="NCBI Taxonomy" id="1296344"/>
    <lineage>
        <taxon>Bacteria</taxon>
        <taxon>Bacillati</taxon>
        <taxon>Cyanobacteriota</taxon>
        <taxon>Cyanophyceae</taxon>
        <taxon>Synechococcales</taxon>
        <taxon>Merismopediaceae</taxon>
        <taxon>Merismopedia</taxon>
    </lineage>
</organism>
<accession>A0A2T1C732</accession>
<protein>
    <submittedName>
        <fullName evidence="1">Uncharacterized protein</fullName>
    </submittedName>
</protein>
<evidence type="ECO:0000313" key="1">
    <source>
        <dbReference type="EMBL" id="PSB03953.1"/>
    </source>
</evidence>
<evidence type="ECO:0000313" key="2">
    <source>
        <dbReference type="Proteomes" id="UP000238762"/>
    </source>
</evidence>
<keyword evidence="2" id="KW-1185">Reference proteome</keyword>
<dbReference type="Proteomes" id="UP000238762">
    <property type="component" value="Unassembled WGS sequence"/>
</dbReference>
<name>A0A2T1C732_9CYAN</name>
<sequence length="154" mass="17896">MLNAQEFENWCHRFKISGQARSVIEQIRSSEPVRRVRSNGINVVGSYSSMKMGRTIQFESHKVELPASEEYEQDNDVLEYYDQPYRLSLKVKAKNGRTVTVTHVPDFFVIRNAQTKRENGSLRSFETRMGKNQKSRGTTKLCDFLPQNQATFRL</sequence>
<gene>
    <name evidence="1" type="ORF">C7B64_06205</name>
</gene>
<dbReference type="AlphaFoldDB" id="A0A2T1C732"/>
<comment type="caution">
    <text evidence="1">The sequence shown here is derived from an EMBL/GenBank/DDBJ whole genome shotgun (WGS) entry which is preliminary data.</text>
</comment>
<reference evidence="1 2" key="2">
    <citation type="submission" date="2018-03" db="EMBL/GenBank/DDBJ databases">
        <title>The ancient ancestry and fast evolution of plastids.</title>
        <authorList>
            <person name="Moore K.R."/>
            <person name="Magnabosco C."/>
            <person name="Momper L."/>
            <person name="Gold D.A."/>
            <person name="Bosak T."/>
            <person name="Fournier G.P."/>
        </authorList>
    </citation>
    <scope>NUCLEOTIDE SEQUENCE [LARGE SCALE GENOMIC DNA]</scope>
    <source>
        <strain evidence="1 2">CCAP 1448/3</strain>
    </source>
</reference>